<reference evidence="1" key="1">
    <citation type="submission" date="2020-05" db="EMBL/GenBank/DDBJ databases">
        <title>Mycena genomes resolve the evolution of fungal bioluminescence.</title>
        <authorList>
            <person name="Tsai I.J."/>
        </authorList>
    </citation>
    <scope>NUCLEOTIDE SEQUENCE</scope>
    <source>
        <strain evidence="1">CCC161011</strain>
    </source>
</reference>
<dbReference type="AlphaFoldDB" id="A0A8H6XSX5"/>
<dbReference type="EMBL" id="JACAZI010000013">
    <property type="protein sequence ID" value="KAF7345859.1"/>
    <property type="molecule type" value="Genomic_DNA"/>
</dbReference>
<organism evidence="1 2">
    <name type="scientific">Mycena venus</name>
    <dbReference type="NCBI Taxonomy" id="2733690"/>
    <lineage>
        <taxon>Eukaryota</taxon>
        <taxon>Fungi</taxon>
        <taxon>Dikarya</taxon>
        <taxon>Basidiomycota</taxon>
        <taxon>Agaricomycotina</taxon>
        <taxon>Agaricomycetes</taxon>
        <taxon>Agaricomycetidae</taxon>
        <taxon>Agaricales</taxon>
        <taxon>Marasmiineae</taxon>
        <taxon>Mycenaceae</taxon>
        <taxon>Mycena</taxon>
    </lineage>
</organism>
<accession>A0A8H6XSX5</accession>
<keyword evidence="2" id="KW-1185">Reference proteome</keyword>
<dbReference type="Proteomes" id="UP000620124">
    <property type="component" value="Unassembled WGS sequence"/>
</dbReference>
<proteinExistence type="predicted"/>
<comment type="caution">
    <text evidence="1">The sequence shown here is derived from an EMBL/GenBank/DDBJ whole genome shotgun (WGS) entry which is preliminary data.</text>
</comment>
<sequence>MSFDELMPRELWNEILQDLPRETLQNLALSHRTLHRISRPFLFVTFVFHPYGVPYSPQKLDRVQWPEANEPLLFSQEVQDRELERLDFWSSTEIAPLVRTCRLTPVVIGKTWGAENESDLEIALLTAFFERLPRFTSIQYLHAYLVRFTQTGLANLCLLPALSQLEIVLGTMVEPIDCSSLHLSRVTSFRLQHTRHSSPNVVDSWMRLLPNQLVEMYLGFGPHLFADIAQNIPPFPHVRKLTLRALRIGDRLNPMNASPVLPPILSKFSGVEVFVMEGYWPVSDHVPSEFSHLLPIVKEYVGLKDMLPILLSQPTLSLITTGWISWPWIMETLCAPQSFNRVVSLTANSSRMDSTEFRFLFEIFPFLSMLNLNITHGQQDRPNSLRKAFLENITRVPTWLEFLSIRWKNSEAEYSSSDSEDDASTSDGGTGESRHIIELRTLVARCPALTSVWIENDDFLFRWHRLFDGTVDERTALDAGEFINCASLV</sequence>
<gene>
    <name evidence="1" type="ORF">MVEN_01607800</name>
</gene>
<protein>
    <submittedName>
        <fullName evidence="1">L-aminoadipate-semialdehyde dehydrogenase</fullName>
    </submittedName>
</protein>
<name>A0A8H6XSX5_9AGAR</name>
<evidence type="ECO:0000313" key="2">
    <source>
        <dbReference type="Proteomes" id="UP000620124"/>
    </source>
</evidence>
<evidence type="ECO:0000313" key="1">
    <source>
        <dbReference type="EMBL" id="KAF7345859.1"/>
    </source>
</evidence>
<dbReference type="OrthoDB" id="2864564at2759"/>
<dbReference type="SUPFAM" id="SSF52047">
    <property type="entry name" value="RNI-like"/>
    <property type="match status" value="1"/>
</dbReference>